<dbReference type="InterPro" id="IPR000873">
    <property type="entry name" value="AMP-dep_synth/lig_dom"/>
</dbReference>
<evidence type="ECO:0000259" key="6">
    <source>
        <dbReference type="Pfam" id="PF00668"/>
    </source>
</evidence>
<dbReference type="GO" id="GO:0031177">
    <property type="term" value="F:phosphopantetheine binding"/>
    <property type="evidence" value="ECO:0007669"/>
    <property type="project" value="TreeGrafter"/>
</dbReference>
<dbReference type="FunFam" id="3.40.50.980:FF:000001">
    <property type="entry name" value="Non-ribosomal peptide synthetase"/>
    <property type="match status" value="1"/>
</dbReference>
<dbReference type="RefSeq" id="WP_138645741.1">
    <property type="nucleotide sequence ID" value="NZ_VCKW01000065.1"/>
</dbReference>
<dbReference type="InterPro" id="IPR010071">
    <property type="entry name" value="AA_adenyl_dom"/>
</dbReference>
<feature type="compositionally biased region" description="Basic and acidic residues" evidence="4">
    <location>
        <begin position="1310"/>
        <end position="1319"/>
    </location>
</feature>
<feature type="domain" description="Condensation" evidence="6">
    <location>
        <begin position="827"/>
        <end position="1263"/>
    </location>
</feature>
<keyword evidence="3" id="KW-0597">Phosphoprotein</keyword>
<accession>A0A5C4JEL8</accession>
<dbReference type="PANTHER" id="PTHR45527">
    <property type="entry name" value="NONRIBOSOMAL PEPTIDE SYNTHETASE"/>
    <property type="match status" value="1"/>
</dbReference>
<feature type="compositionally biased region" description="Basic and acidic residues" evidence="4">
    <location>
        <begin position="792"/>
        <end position="809"/>
    </location>
</feature>
<dbReference type="SUPFAM" id="SSF56801">
    <property type="entry name" value="Acetyl-CoA synthetase-like"/>
    <property type="match status" value="1"/>
</dbReference>
<dbReference type="GO" id="GO:0003824">
    <property type="term" value="F:catalytic activity"/>
    <property type="evidence" value="ECO:0007669"/>
    <property type="project" value="InterPro"/>
</dbReference>
<dbReference type="OrthoDB" id="2472181at2"/>
<evidence type="ECO:0000256" key="1">
    <source>
        <dbReference type="ARBA" id="ARBA00001957"/>
    </source>
</evidence>
<dbReference type="Gene3D" id="3.30.300.30">
    <property type="match status" value="1"/>
</dbReference>
<keyword evidence="9" id="KW-1185">Reference proteome</keyword>
<dbReference type="Pfam" id="PF13193">
    <property type="entry name" value="AMP-binding_C"/>
    <property type="match status" value="1"/>
</dbReference>
<name>A0A5C4JEL8_9ACTN</name>
<dbReference type="Proteomes" id="UP000309174">
    <property type="component" value="Unassembled WGS sequence"/>
</dbReference>
<dbReference type="GO" id="GO:0005737">
    <property type="term" value="C:cytoplasm"/>
    <property type="evidence" value="ECO:0007669"/>
    <property type="project" value="TreeGrafter"/>
</dbReference>
<evidence type="ECO:0000259" key="7">
    <source>
        <dbReference type="Pfam" id="PF13193"/>
    </source>
</evidence>
<dbReference type="Gene3D" id="2.30.38.10">
    <property type="entry name" value="Luciferase, Domain 3"/>
    <property type="match status" value="1"/>
</dbReference>
<dbReference type="InterPro" id="IPR025110">
    <property type="entry name" value="AMP-bd_C"/>
</dbReference>
<dbReference type="Pfam" id="PF00668">
    <property type="entry name" value="Condensation"/>
    <property type="match status" value="2"/>
</dbReference>
<gene>
    <name evidence="8" type="ORF">ETD83_15045</name>
</gene>
<dbReference type="PANTHER" id="PTHR45527:SF1">
    <property type="entry name" value="FATTY ACID SYNTHASE"/>
    <property type="match status" value="1"/>
</dbReference>
<dbReference type="GO" id="GO:0044550">
    <property type="term" value="P:secondary metabolite biosynthetic process"/>
    <property type="evidence" value="ECO:0007669"/>
    <property type="project" value="TreeGrafter"/>
</dbReference>
<dbReference type="Gene3D" id="3.30.559.10">
    <property type="entry name" value="Chloramphenicol acetyltransferase-like domain"/>
    <property type="match status" value="1"/>
</dbReference>
<dbReference type="GO" id="GO:0008610">
    <property type="term" value="P:lipid biosynthetic process"/>
    <property type="evidence" value="ECO:0007669"/>
    <property type="project" value="UniProtKB-ARBA"/>
</dbReference>
<reference evidence="8 9" key="1">
    <citation type="submission" date="2019-05" db="EMBL/GenBank/DDBJ databases">
        <title>Draft genome sequence of Actinomadura sp. 14C53.</title>
        <authorList>
            <person name="Saricaoglu S."/>
            <person name="Isik K."/>
        </authorList>
    </citation>
    <scope>NUCLEOTIDE SEQUENCE [LARGE SCALE GENOMIC DNA]</scope>
    <source>
        <strain evidence="8 9">14C53</strain>
    </source>
</reference>
<dbReference type="EMBL" id="VCKW01000065">
    <property type="protein sequence ID" value="TMR01164.1"/>
    <property type="molecule type" value="Genomic_DNA"/>
</dbReference>
<organism evidence="8 9">
    <name type="scientific">Actinomadura soli</name>
    <dbReference type="NCBI Taxonomy" id="2508997"/>
    <lineage>
        <taxon>Bacteria</taxon>
        <taxon>Bacillati</taxon>
        <taxon>Actinomycetota</taxon>
        <taxon>Actinomycetes</taxon>
        <taxon>Streptosporangiales</taxon>
        <taxon>Thermomonosporaceae</taxon>
        <taxon>Actinomadura</taxon>
    </lineage>
</organism>
<protein>
    <submittedName>
        <fullName evidence="8">Amino acid adenylation domain-containing protein</fullName>
    </submittedName>
</protein>
<dbReference type="InterPro" id="IPR023213">
    <property type="entry name" value="CAT-like_dom_sf"/>
</dbReference>
<feature type="region of interest" description="Disordered" evidence="4">
    <location>
        <begin position="766"/>
        <end position="814"/>
    </location>
</feature>
<sequence>MRTLGDLETEAARRPLEAAYWHNRLAPGWRKAGFMPDRAPDRALPPRPRAATAVLDAATTAALDRMSRSDAAGLYTLLVAGVAALLHLYSGDHSDEVSGGDLVLGSPIRRDPGRGAEPLTWTLPLELRPGPDSTLESLTRAAAAAIREATRHQDYPLMVLTDRLGLPSGAQTNPLFDVAVALDGHHEPIPYDLVPVPVTFSFARSSGDGLDLTVRYDSRRFEGATARRLARHLSGLLGRLTADPKAPLGDLVLRDADDDAWLVSLVNRAVPVDDGVRVHELFERRAAVRPDALAVIAGAERLSYAVLDRRANRLAWTLRGRGVGPDVIVGVLADRSPEMLVAILAILKAGGAYLPIDTGHPRARIEYLLTDSRATLVVGQPQYLDALPTGVTTVDLADPASYDDRDGPVHAPGTAADLAYVSYTSDSSGGPKGVAVEHRGVVDRLAWMQRAHPIGPGDVILQKAPISTDVSVWELFWWMTADAAVCLLEPGAQHDPAAIVAAVARAGVTVLHFVPSMLGSFLDHAAAEPDELRRLAGLRHVFAGGEALSPALVHRFHELLRPAGGGPALTGGPVLTSLYGPAEATVDVAYHWCDDPDPHRVPIGRPVDNVRLHVLDGRLRPLPAGVPGELCVAGAGLARGYLHRPGLTAERFVTDPFEGEDRIYRTGDLARRLDDGTIEHLGRIDHQIKIRGFRVEPAEIEEALRAHPAVADAAVVARAAASGQPALVGYAAAPVPVTEAELDVHLRLTLPDHLVPSRIVVLDETPLTPDGQLDRGALPGPPAKAPAFTGRAEPRPGTEADEPGHHRSEPFSLISADDRARLPAGAEDAYPLSMLQAGLIQQSEITRGTAHHHDIIGHLIQSPFDAEVFAEAVAILVRRNPILRTTYHLDGYAEYLQIVHRDVPLPLDVTDLRGMSTAEQQDWYDTWLAAEKERAFDWGVPSTLIRLDVQILGENLYRYNLSLHNSTLDGWSVNLVHAEVFDLYHRLRAGQEIEPEERDDHSRNFLGLERRALESDESRAFWADVLADRPRTAVPASVPPGGEFSVATSHVDVPLDLSDRIVRLAERMSVPVKNVLMAAHLRVLGLVGGAPDVMTGYEHSGRPELEGADRAIGMFLNTVPFRIRLDGGTWAGLVRDIHQAEIGLLPHRRYPMARMKQDLATRDGLFETTFSFTHFHLLKDLKRLPGFDLLNVQVRAETEFVLRAEFSRHFSDDNIQLSLHYYANVISAEQAGRLGGYYLRALDLMTRDPSARYGEQTLLDDEELTLVLDEWASSAGDASLSGDRVYVLDGFGMPVPAGTEGEIVLSRPARPGERPDPWRSRASLGPTGRRGRWTFGGVLEEIAAVRDPAPEPSAGTGPGTA</sequence>
<comment type="caution">
    <text evidence="8">The sequence shown here is derived from an EMBL/GenBank/DDBJ whole genome shotgun (WGS) entry which is preliminary data.</text>
</comment>
<dbReference type="GO" id="GO:0043041">
    <property type="term" value="P:amino acid activation for nonribosomal peptide biosynthetic process"/>
    <property type="evidence" value="ECO:0007669"/>
    <property type="project" value="TreeGrafter"/>
</dbReference>
<dbReference type="Pfam" id="PF00501">
    <property type="entry name" value="AMP-binding"/>
    <property type="match status" value="1"/>
</dbReference>
<evidence type="ECO:0000256" key="2">
    <source>
        <dbReference type="ARBA" id="ARBA00022450"/>
    </source>
</evidence>
<feature type="domain" description="AMP-binding enzyme C-terminal" evidence="7">
    <location>
        <begin position="699"/>
        <end position="771"/>
    </location>
</feature>
<comment type="cofactor">
    <cofactor evidence="1">
        <name>pantetheine 4'-phosphate</name>
        <dbReference type="ChEBI" id="CHEBI:47942"/>
    </cofactor>
</comment>
<evidence type="ECO:0000259" key="5">
    <source>
        <dbReference type="Pfam" id="PF00501"/>
    </source>
</evidence>
<feature type="region of interest" description="Disordered" evidence="4">
    <location>
        <begin position="1302"/>
        <end position="1332"/>
    </location>
</feature>
<dbReference type="FunFam" id="2.30.38.10:FF:000001">
    <property type="entry name" value="Non-ribosomal peptide synthetase PvdI"/>
    <property type="match status" value="1"/>
</dbReference>
<dbReference type="FunFam" id="3.40.50.12780:FF:000012">
    <property type="entry name" value="Non-ribosomal peptide synthetase"/>
    <property type="match status" value="1"/>
</dbReference>
<feature type="domain" description="Condensation" evidence="6">
    <location>
        <begin position="17"/>
        <end position="259"/>
    </location>
</feature>
<dbReference type="NCBIfam" id="TIGR01733">
    <property type="entry name" value="AA-adenyl-dom"/>
    <property type="match status" value="1"/>
</dbReference>
<dbReference type="InterPro" id="IPR045851">
    <property type="entry name" value="AMP-bd_C_sf"/>
</dbReference>
<dbReference type="Gene3D" id="3.30.559.30">
    <property type="entry name" value="Nonribosomal peptide synthetase, condensation domain"/>
    <property type="match status" value="2"/>
</dbReference>
<evidence type="ECO:0000313" key="9">
    <source>
        <dbReference type="Proteomes" id="UP000309174"/>
    </source>
</evidence>
<proteinExistence type="predicted"/>
<feature type="domain" description="AMP-dependent synthetase/ligase" evidence="5">
    <location>
        <begin position="282"/>
        <end position="642"/>
    </location>
</feature>
<dbReference type="Gene3D" id="3.40.50.980">
    <property type="match status" value="2"/>
</dbReference>
<dbReference type="SUPFAM" id="SSF52777">
    <property type="entry name" value="CoA-dependent acyltransferases"/>
    <property type="match status" value="3"/>
</dbReference>
<evidence type="ECO:0000313" key="8">
    <source>
        <dbReference type="EMBL" id="TMR01164.1"/>
    </source>
</evidence>
<evidence type="ECO:0000256" key="3">
    <source>
        <dbReference type="ARBA" id="ARBA00022553"/>
    </source>
</evidence>
<dbReference type="InterPro" id="IPR001242">
    <property type="entry name" value="Condensation_dom"/>
</dbReference>
<evidence type="ECO:0000256" key="4">
    <source>
        <dbReference type="SAM" id="MobiDB-lite"/>
    </source>
</evidence>
<dbReference type="CDD" id="cd05930">
    <property type="entry name" value="A_NRPS"/>
    <property type="match status" value="1"/>
</dbReference>
<keyword evidence="2" id="KW-0596">Phosphopantetheine</keyword>